<feature type="signal peptide" evidence="1">
    <location>
        <begin position="1"/>
        <end position="21"/>
    </location>
</feature>
<proteinExistence type="predicted"/>
<protein>
    <recommendedName>
        <fullName evidence="4">Hydrophobin</fullName>
    </recommendedName>
</protein>
<name>A0AAD5UZ31_9APHY</name>
<accession>A0AAD5UZ31</accession>
<dbReference type="Proteomes" id="UP001212997">
    <property type="component" value="Unassembled WGS sequence"/>
</dbReference>
<dbReference type="AlphaFoldDB" id="A0AAD5UZ31"/>
<evidence type="ECO:0000256" key="1">
    <source>
        <dbReference type="SAM" id="SignalP"/>
    </source>
</evidence>
<dbReference type="EMBL" id="JANAWD010000577">
    <property type="protein sequence ID" value="KAJ3477639.1"/>
    <property type="molecule type" value="Genomic_DNA"/>
</dbReference>
<reference evidence="2" key="1">
    <citation type="submission" date="2022-07" db="EMBL/GenBank/DDBJ databases">
        <title>Genome Sequence of Physisporinus lineatus.</title>
        <authorList>
            <person name="Buettner E."/>
        </authorList>
    </citation>
    <scope>NUCLEOTIDE SEQUENCE</scope>
    <source>
        <strain evidence="2">VT162</strain>
    </source>
</reference>
<gene>
    <name evidence="2" type="ORF">NLI96_g10329</name>
</gene>
<sequence>MQFKLPLIAALTLLSAGAVTAQSCDLCLANDTCPGTETCQTLSDVLGPVITVTISTTLGLLGIDADPVLDLKVPILS</sequence>
<evidence type="ECO:0000313" key="3">
    <source>
        <dbReference type="Proteomes" id="UP001212997"/>
    </source>
</evidence>
<organism evidence="2 3">
    <name type="scientific">Meripilus lineatus</name>
    <dbReference type="NCBI Taxonomy" id="2056292"/>
    <lineage>
        <taxon>Eukaryota</taxon>
        <taxon>Fungi</taxon>
        <taxon>Dikarya</taxon>
        <taxon>Basidiomycota</taxon>
        <taxon>Agaricomycotina</taxon>
        <taxon>Agaricomycetes</taxon>
        <taxon>Polyporales</taxon>
        <taxon>Meripilaceae</taxon>
        <taxon>Meripilus</taxon>
    </lineage>
</organism>
<evidence type="ECO:0000313" key="2">
    <source>
        <dbReference type="EMBL" id="KAJ3477639.1"/>
    </source>
</evidence>
<comment type="caution">
    <text evidence="2">The sequence shown here is derived from an EMBL/GenBank/DDBJ whole genome shotgun (WGS) entry which is preliminary data.</text>
</comment>
<dbReference type="PROSITE" id="PS51257">
    <property type="entry name" value="PROKAR_LIPOPROTEIN"/>
    <property type="match status" value="1"/>
</dbReference>
<evidence type="ECO:0008006" key="4">
    <source>
        <dbReference type="Google" id="ProtNLM"/>
    </source>
</evidence>
<keyword evidence="1" id="KW-0732">Signal</keyword>
<keyword evidence="3" id="KW-1185">Reference proteome</keyword>
<feature type="chain" id="PRO_5041970694" description="Hydrophobin" evidence="1">
    <location>
        <begin position="22"/>
        <end position="77"/>
    </location>
</feature>